<dbReference type="EMBL" id="SKFH01000017">
    <property type="protein sequence ID" value="TCZ70196.1"/>
    <property type="molecule type" value="Genomic_DNA"/>
</dbReference>
<evidence type="ECO:0000313" key="1">
    <source>
        <dbReference type="EMBL" id="TCZ70196.1"/>
    </source>
</evidence>
<accession>A0A4R4DY92</accession>
<sequence length="135" mass="15658">MKISDLKPGDVVRVLDEGTEREGIVTNTSRDENMACIDNGVQEFWYPPEQIVPIPISEHALIEILGFQKEVSDDGSAKYKKGPFRVLLREPGNYTHMEVWYREDHRHFNNPLYLHELQNHHLQMTKMVLERGATA</sequence>
<comment type="caution">
    <text evidence="1">The sequence shown here is derived from an EMBL/GenBank/DDBJ whole genome shotgun (WGS) entry which is preliminary data.</text>
</comment>
<protein>
    <submittedName>
        <fullName evidence="1">Uncharacterized protein</fullName>
    </submittedName>
</protein>
<reference evidence="1 2" key="1">
    <citation type="submission" date="2019-03" db="EMBL/GenBank/DDBJ databases">
        <authorList>
            <person name="Kim M.K.M."/>
        </authorList>
    </citation>
    <scope>NUCLEOTIDE SEQUENCE [LARGE SCALE GENOMIC DNA]</scope>
    <source>
        <strain evidence="1 2">17J68-15</strain>
    </source>
</reference>
<keyword evidence="2" id="KW-1185">Reference proteome</keyword>
<dbReference type="AlphaFoldDB" id="A0A4R4DY92"/>
<proteinExistence type="predicted"/>
<name>A0A4R4DY92_9BACT</name>
<dbReference type="Proteomes" id="UP000295164">
    <property type="component" value="Unassembled WGS sequence"/>
</dbReference>
<organism evidence="1 2">
    <name type="scientific">Flaviaesturariibacter aridisoli</name>
    <dbReference type="NCBI Taxonomy" id="2545761"/>
    <lineage>
        <taxon>Bacteria</taxon>
        <taxon>Pseudomonadati</taxon>
        <taxon>Bacteroidota</taxon>
        <taxon>Chitinophagia</taxon>
        <taxon>Chitinophagales</taxon>
        <taxon>Chitinophagaceae</taxon>
        <taxon>Flaviaestuariibacter</taxon>
    </lineage>
</organism>
<dbReference type="OrthoDB" id="666099at2"/>
<gene>
    <name evidence="1" type="ORF">E0486_11475</name>
</gene>
<evidence type="ECO:0000313" key="2">
    <source>
        <dbReference type="Proteomes" id="UP000295164"/>
    </source>
</evidence>